<dbReference type="Proteomes" id="UP000706039">
    <property type="component" value="Unassembled WGS sequence"/>
</dbReference>
<dbReference type="PROSITE" id="PS50902">
    <property type="entry name" value="FLAVODOXIN_LIKE"/>
    <property type="match status" value="1"/>
</dbReference>
<evidence type="ECO:0000313" key="6">
    <source>
        <dbReference type="EMBL" id="MBY8824401.1"/>
    </source>
</evidence>
<dbReference type="InterPro" id="IPR029039">
    <property type="entry name" value="Flavoprotein-like_sf"/>
</dbReference>
<reference evidence="6 7" key="1">
    <citation type="submission" date="2021-08" db="EMBL/GenBank/DDBJ databases">
        <authorList>
            <person name="Tuo L."/>
        </authorList>
    </citation>
    <scope>NUCLEOTIDE SEQUENCE [LARGE SCALE GENOMIC DNA]</scope>
    <source>
        <strain evidence="6 7">JCM 31229</strain>
    </source>
</reference>
<dbReference type="PANTHER" id="PTHR30546">
    <property type="entry name" value="FLAVODOXIN-RELATED PROTEIN WRBA-RELATED"/>
    <property type="match status" value="1"/>
</dbReference>
<keyword evidence="7" id="KW-1185">Reference proteome</keyword>
<evidence type="ECO:0000256" key="4">
    <source>
        <dbReference type="ARBA" id="ARBA00022643"/>
    </source>
</evidence>
<name>A0ABS7PTA6_9SPHN</name>
<dbReference type="NCBIfam" id="NF002999">
    <property type="entry name" value="PRK03767.1"/>
    <property type="match status" value="1"/>
</dbReference>
<sequence>MANILIVFHSRDGMTEALANAVAEGAMAAGGGVRLRRARELVGADVMALAPGWTENATRMNALYEAPTADDAVWADAILFGTPSRFGLVCSEVKAYLDSLGALWARGKLVNKVGSAFAASATPHGGNEVTSLTLFIPMAHFGMVIVPPGFADGAMFKAGTPYGASAVSHNKPGALPSDADLDAARFQGQRVTEIARRLKG</sequence>
<gene>
    <name evidence="6" type="primary">wrbA</name>
    <name evidence="6" type="ORF">K7G82_19000</name>
</gene>
<dbReference type="Pfam" id="PF03358">
    <property type="entry name" value="FMN_red"/>
    <property type="match status" value="1"/>
</dbReference>
<organism evidence="6 7">
    <name type="scientific">Sphingomonas colocasiae</name>
    <dbReference type="NCBI Taxonomy" id="1848973"/>
    <lineage>
        <taxon>Bacteria</taxon>
        <taxon>Pseudomonadati</taxon>
        <taxon>Pseudomonadota</taxon>
        <taxon>Alphaproteobacteria</taxon>
        <taxon>Sphingomonadales</taxon>
        <taxon>Sphingomonadaceae</taxon>
        <taxon>Sphingomonas</taxon>
    </lineage>
</organism>
<evidence type="ECO:0000256" key="3">
    <source>
        <dbReference type="ARBA" id="ARBA00022630"/>
    </source>
</evidence>
<dbReference type="Gene3D" id="3.40.50.360">
    <property type="match status" value="1"/>
</dbReference>
<evidence type="ECO:0000259" key="5">
    <source>
        <dbReference type="PROSITE" id="PS50902"/>
    </source>
</evidence>
<dbReference type="RefSeq" id="WP_222991513.1">
    <property type="nucleotide sequence ID" value="NZ_JAINVV010000009.1"/>
</dbReference>
<protein>
    <submittedName>
        <fullName evidence="6">NAD(P)H:quinone oxidoreductase</fullName>
        <ecNumber evidence="6">1.6.5.2</ecNumber>
    </submittedName>
</protein>
<comment type="similarity">
    <text evidence="2">Belongs to the WrbA family.</text>
</comment>
<feature type="domain" description="Flavodoxin-like" evidence="5">
    <location>
        <begin position="4"/>
        <end position="199"/>
    </location>
</feature>
<dbReference type="InterPro" id="IPR008254">
    <property type="entry name" value="Flavodoxin/NO_synth"/>
</dbReference>
<dbReference type="EMBL" id="JAINVV010000009">
    <property type="protein sequence ID" value="MBY8824401.1"/>
    <property type="molecule type" value="Genomic_DNA"/>
</dbReference>
<comment type="caution">
    <text evidence="6">The sequence shown here is derived from an EMBL/GenBank/DDBJ whole genome shotgun (WGS) entry which is preliminary data.</text>
</comment>
<dbReference type="GO" id="GO:0003955">
    <property type="term" value="F:NAD(P)H dehydrogenase (quinone) activity"/>
    <property type="evidence" value="ECO:0007669"/>
    <property type="project" value="UniProtKB-EC"/>
</dbReference>
<dbReference type="InterPro" id="IPR005025">
    <property type="entry name" value="FMN_Rdtase-like_dom"/>
</dbReference>
<accession>A0ABS7PTA6</accession>
<dbReference type="SUPFAM" id="SSF52218">
    <property type="entry name" value="Flavoproteins"/>
    <property type="match status" value="1"/>
</dbReference>
<evidence type="ECO:0000256" key="2">
    <source>
        <dbReference type="ARBA" id="ARBA00006961"/>
    </source>
</evidence>
<keyword evidence="3" id="KW-0285">Flavoprotein</keyword>
<evidence type="ECO:0000256" key="1">
    <source>
        <dbReference type="ARBA" id="ARBA00001917"/>
    </source>
</evidence>
<comment type="cofactor">
    <cofactor evidence="1">
        <name>FMN</name>
        <dbReference type="ChEBI" id="CHEBI:58210"/>
    </cofactor>
</comment>
<keyword evidence="6" id="KW-0560">Oxidoreductase</keyword>
<dbReference type="PROSITE" id="PS00201">
    <property type="entry name" value="FLAVODOXIN"/>
    <property type="match status" value="1"/>
</dbReference>
<dbReference type="EC" id="1.6.5.2" evidence="6"/>
<dbReference type="NCBIfam" id="TIGR01755">
    <property type="entry name" value="flav_wrbA"/>
    <property type="match status" value="1"/>
</dbReference>
<dbReference type="InterPro" id="IPR010089">
    <property type="entry name" value="Flavoprotein_WrbA-like"/>
</dbReference>
<keyword evidence="4" id="KW-0288">FMN</keyword>
<evidence type="ECO:0000313" key="7">
    <source>
        <dbReference type="Proteomes" id="UP000706039"/>
    </source>
</evidence>
<dbReference type="PANTHER" id="PTHR30546:SF23">
    <property type="entry name" value="FLAVOPROTEIN-LIKE PROTEIN YCP4-RELATED"/>
    <property type="match status" value="1"/>
</dbReference>
<proteinExistence type="inferred from homology"/>
<dbReference type="InterPro" id="IPR001226">
    <property type="entry name" value="Flavodoxin_CS"/>
</dbReference>